<dbReference type="OrthoDB" id="4577644at2"/>
<protein>
    <submittedName>
        <fullName evidence="3">SDR family NAD(P)-dependent oxidoreductase</fullName>
    </submittedName>
</protein>
<dbReference type="Gene3D" id="3.40.50.720">
    <property type="entry name" value="NAD(P)-binding Rossmann-like Domain"/>
    <property type="match status" value="1"/>
</dbReference>
<evidence type="ECO:0000313" key="3">
    <source>
        <dbReference type="EMBL" id="TDD25582.1"/>
    </source>
</evidence>
<dbReference type="PANTHER" id="PTHR24320">
    <property type="entry name" value="RETINOL DEHYDROGENASE"/>
    <property type="match status" value="1"/>
</dbReference>
<dbReference type="InterPro" id="IPR002347">
    <property type="entry name" value="SDR_fam"/>
</dbReference>
<dbReference type="AlphaFoldDB" id="A0A4R4X5I5"/>
<evidence type="ECO:0000256" key="1">
    <source>
        <dbReference type="ARBA" id="ARBA00006484"/>
    </source>
</evidence>
<dbReference type="InterPro" id="IPR036291">
    <property type="entry name" value="NAD(P)-bd_dom_sf"/>
</dbReference>
<dbReference type="PROSITE" id="PS51257">
    <property type="entry name" value="PROKAR_LIPOPROTEIN"/>
    <property type="match status" value="1"/>
</dbReference>
<accession>A0A4R4X5I5</accession>
<dbReference type="PRINTS" id="PR00081">
    <property type="entry name" value="GDHRDH"/>
</dbReference>
<dbReference type="EMBL" id="SMKP01000005">
    <property type="protein sequence ID" value="TDD25582.1"/>
    <property type="molecule type" value="Genomic_DNA"/>
</dbReference>
<evidence type="ECO:0000256" key="2">
    <source>
        <dbReference type="ARBA" id="ARBA00023002"/>
    </source>
</evidence>
<proteinExistence type="inferred from homology"/>
<reference evidence="3 4" key="1">
    <citation type="submission" date="2019-03" db="EMBL/GenBank/DDBJ databases">
        <title>Draft genome sequences of novel Actinobacteria.</title>
        <authorList>
            <person name="Sahin N."/>
            <person name="Ay H."/>
            <person name="Saygin H."/>
        </authorList>
    </citation>
    <scope>NUCLEOTIDE SEQUENCE [LARGE SCALE GENOMIC DNA]</scope>
    <source>
        <strain evidence="3 4">KC712</strain>
    </source>
</reference>
<sequence length="333" mass="34832">MSGPSGKARTIIITGGSAGIGYGCAAAILSSRDGPWHVVVASRDAGRAQAAVDRLAGAARTGHRIEAVPLDLGSLASVRTFAAELTDRLASGGLPPLHGVVCNAGVQAGTTMTVTADGFESTFGVNHLGHFVLVNELLPVLRPSSRVVVVASDTHDPAMKTPVPDPAWNNAYALARGELGPAAASDKPFASGQRRYSTSKLANIYFTYALARRLPAGVTANAYNPGLVLGTDLQRDAAAPVRFVSKQVLPRLRPLVRRIVSPNVRTVQESGEALAWLVTAPELAGTTGRYFDGRQAIRSSHESYDTARAEALWNDSVALTARAGSATSQRSTT</sequence>
<organism evidence="3 4">
    <name type="scientific">Nonomuraea diastatica</name>
    <dbReference type="NCBI Taxonomy" id="1848329"/>
    <lineage>
        <taxon>Bacteria</taxon>
        <taxon>Bacillati</taxon>
        <taxon>Actinomycetota</taxon>
        <taxon>Actinomycetes</taxon>
        <taxon>Streptosporangiales</taxon>
        <taxon>Streptosporangiaceae</taxon>
        <taxon>Nonomuraea</taxon>
    </lineage>
</organism>
<comment type="similarity">
    <text evidence="1">Belongs to the short-chain dehydrogenases/reductases (SDR) family.</text>
</comment>
<dbReference type="PANTHER" id="PTHR24320:SF148">
    <property type="entry name" value="NAD(P)-BINDING ROSSMANN-FOLD SUPERFAMILY PROTEIN"/>
    <property type="match status" value="1"/>
</dbReference>
<name>A0A4R4X5I5_9ACTN</name>
<keyword evidence="2" id="KW-0560">Oxidoreductase</keyword>
<dbReference type="SUPFAM" id="SSF51735">
    <property type="entry name" value="NAD(P)-binding Rossmann-fold domains"/>
    <property type="match status" value="1"/>
</dbReference>
<dbReference type="GO" id="GO:0016491">
    <property type="term" value="F:oxidoreductase activity"/>
    <property type="evidence" value="ECO:0007669"/>
    <property type="project" value="UniProtKB-KW"/>
</dbReference>
<evidence type="ECO:0000313" key="4">
    <source>
        <dbReference type="Proteomes" id="UP000294543"/>
    </source>
</evidence>
<comment type="caution">
    <text evidence="3">The sequence shown here is derived from an EMBL/GenBank/DDBJ whole genome shotgun (WGS) entry which is preliminary data.</text>
</comment>
<dbReference type="Pfam" id="PF00106">
    <property type="entry name" value="adh_short"/>
    <property type="match status" value="1"/>
</dbReference>
<keyword evidence="4" id="KW-1185">Reference proteome</keyword>
<gene>
    <name evidence="3" type="ORF">E1294_02940</name>
</gene>
<dbReference type="Proteomes" id="UP000294543">
    <property type="component" value="Unassembled WGS sequence"/>
</dbReference>